<name>A0AAE3YV97_9ACTN</name>
<organism evidence="2 3">
    <name type="scientific">Catenuloplanes atrovinosus</name>
    <dbReference type="NCBI Taxonomy" id="137266"/>
    <lineage>
        <taxon>Bacteria</taxon>
        <taxon>Bacillati</taxon>
        <taxon>Actinomycetota</taxon>
        <taxon>Actinomycetes</taxon>
        <taxon>Micromonosporales</taxon>
        <taxon>Micromonosporaceae</taxon>
        <taxon>Catenuloplanes</taxon>
    </lineage>
</organism>
<evidence type="ECO:0000313" key="2">
    <source>
        <dbReference type="EMBL" id="MDR7279286.1"/>
    </source>
</evidence>
<dbReference type="Pfam" id="PF05235">
    <property type="entry name" value="CHAD"/>
    <property type="match status" value="1"/>
</dbReference>
<evidence type="ECO:0000313" key="3">
    <source>
        <dbReference type="Proteomes" id="UP001183643"/>
    </source>
</evidence>
<comment type="caution">
    <text evidence="2">The sequence shown here is derived from an EMBL/GenBank/DDBJ whole genome shotgun (WGS) entry which is preliminary data.</text>
</comment>
<protein>
    <submittedName>
        <fullName evidence="2">CHAD domain-containing protein</fullName>
    </submittedName>
</protein>
<dbReference type="AlphaFoldDB" id="A0AAE3YV97"/>
<dbReference type="Gene3D" id="1.40.20.10">
    <property type="entry name" value="CHAD domain"/>
    <property type="match status" value="1"/>
</dbReference>
<dbReference type="InterPro" id="IPR007899">
    <property type="entry name" value="CHAD_dom"/>
</dbReference>
<keyword evidence="3" id="KW-1185">Reference proteome</keyword>
<dbReference type="PROSITE" id="PS51708">
    <property type="entry name" value="CHAD"/>
    <property type="match status" value="1"/>
</dbReference>
<gene>
    <name evidence="2" type="ORF">J2S41_006064</name>
</gene>
<dbReference type="InterPro" id="IPR038186">
    <property type="entry name" value="CHAD_dom_sf"/>
</dbReference>
<reference evidence="2" key="1">
    <citation type="submission" date="2023-07" db="EMBL/GenBank/DDBJ databases">
        <title>Sequencing the genomes of 1000 actinobacteria strains.</title>
        <authorList>
            <person name="Klenk H.-P."/>
        </authorList>
    </citation>
    <scope>NUCLEOTIDE SEQUENCE</scope>
    <source>
        <strain evidence="2">DSM 44707</strain>
    </source>
</reference>
<dbReference type="SMART" id="SM00880">
    <property type="entry name" value="CHAD"/>
    <property type="match status" value="1"/>
</dbReference>
<proteinExistence type="predicted"/>
<feature type="domain" description="CHAD" evidence="1">
    <location>
        <begin position="1"/>
        <end position="281"/>
    </location>
</feature>
<dbReference type="Proteomes" id="UP001183643">
    <property type="component" value="Unassembled WGS sequence"/>
</dbReference>
<evidence type="ECO:0000259" key="1">
    <source>
        <dbReference type="PROSITE" id="PS51708"/>
    </source>
</evidence>
<accession>A0AAE3YV97</accession>
<dbReference type="RefSeq" id="WP_310372750.1">
    <property type="nucleotide sequence ID" value="NZ_JAVDYB010000001.1"/>
</dbReference>
<dbReference type="PANTHER" id="PTHR39339:SF1">
    <property type="entry name" value="CHAD DOMAIN-CONTAINING PROTEIN"/>
    <property type="match status" value="1"/>
</dbReference>
<dbReference type="PANTHER" id="PTHR39339">
    <property type="entry name" value="SLR1444 PROTEIN"/>
    <property type="match status" value="1"/>
</dbReference>
<dbReference type="EMBL" id="JAVDYB010000001">
    <property type="protein sequence ID" value="MDR7279286.1"/>
    <property type="molecule type" value="Genomic_DNA"/>
</dbReference>
<sequence>MPTNLVLQYVRAQRDTIRWTEAGARRGDAEAVHDMRVAIRRLRSTLRTFRGLWDAERADWLRAELKWLADQLGPVRDGQVMAERLAAAVDAEPGDLVRGPVADRLREGLGDRIAEGRSGLSGALDAERYRVLLGRLNALVVDTHGGSGSWLRKRTRKAVRRADRMLADAVRDRSATPGPEADAHLHEARKAYKRARYAVEVTRPVAGRPARELAKRLTVLQDVLGAHQDSVITGEVLLDAARAAAARGEETFTYGLLHARQADAGERALDALPAARRKAGKSAVRAWLK</sequence>